<evidence type="ECO:0000313" key="1">
    <source>
        <dbReference type="EMBL" id="VDN06265.1"/>
    </source>
</evidence>
<proteinExistence type="predicted"/>
<gene>
    <name evidence="1" type="ORF">TCLT_LOCUS8687</name>
</gene>
<name>A0A0N5D6N0_THECL</name>
<keyword evidence="2" id="KW-1185">Reference proteome</keyword>
<evidence type="ECO:0000313" key="2">
    <source>
        <dbReference type="Proteomes" id="UP000276776"/>
    </source>
</evidence>
<evidence type="ECO:0000313" key="3">
    <source>
        <dbReference type="WBParaSite" id="TCLT_0000869801-mRNA-1"/>
    </source>
</evidence>
<organism evidence="3">
    <name type="scientific">Thelazia callipaeda</name>
    <name type="common">Oriental eyeworm</name>
    <name type="synonym">Parasitic nematode</name>
    <dbReference type="NCBI Taxonomy" id="103827"/>
    <lineage>
        <taxon>Eukaryota</taxon>
        <taxon>Metazoa</taxon>
        <taxon>Ecdysozoa</taxon>
        <taxon>Nematoda</taxon>
        <taxon>Chromadorea</taxon>
        <taxon>Rhabditida</taxon>
        <taxon>Spirurina</taxon>
        <taxon>Spiruromorpha</taxon>
        <taxon>Thelazioidea</taxon>
        <taxon>Thelaziidae</taxon>
        <taxon>Thelazia</taxon>
    </lineage>
</organism>
<reference evidence="1 2" key="2">
    <citation type="submission" date="2018-11" db="EMBL/GenBank/DDBJ databases">
        <authorList>
            <consortium name="Pathogen Informatics"/>
        </authorList>
    </citation>
    <scope>NUCLEOTIDE SEQUENCE [LARGE SCALE GENOMIC DNA]</scope>
</reference>
<dbReference type="EMBL" id="UYYF01004670">
    <property type="protein sequence ID" value="VDN06265.1"/>
    <property type="molecule type" value="Genomic_DNA"/>
</dbReference>
<accession>A0A0N5D6N0</accession>
<dbReference type="AlphaFoldDB" id="A0A0N5D6N0"/>
<sequence length="67" mass="7658">MYECVHWWVSGWMDGWMDGWRMEDGLRSFSQVPSAPEVILKNMENCTNATLRHVNGGLGIKKGKKST</sequence>
<protein>
    <submittedName>
        <fullName evidence="3">Ovule protein</fullName>
    </submittedName>
</protein>
<dbReference type="WBParaSite" id="TCLT_0000869801-mRNA-1">
    <property type="protein sequence ID" value="TCLT_0000869801-mRNA-1"/>
    <property type="gene ID" value="TCLT_0000869801"/>
</dbReference>
<dbReference type="Proteomes" id="UP000276776">
    <property type="component" value="Unassembled WGS sequence"/>
</dbReference>
<reference evidence="3" key="1">
    <citation type="submission" date="2017-02" db="UniProtKB">
        <authorList>
            <consortium name="WormBaseParasite"/>
        </authorList>
    </citation>
    <scope>IDENTIFICATION</scope>
</reference>